<dbReference type="SUPFAM" id="SSF57884">
    <property type="entry name" value="Ada DNA repair protein, N-terminal domain (N-Ada 10)"/>
    <property type="match status" value="1"/>
</dbReference>
<gene>
    <name evidence="7" type="ORF">CC86DRAFT_314573</name>
</gene>
<evidence type="ECO:0000256" key="1">
    <source>
        <dbReference type="ARBA" id="ARBA00001947"/>
    </source>
</evidence>
<dbReference type="InterPro" id="IPR035451">
    <property type="entry name" value="Ada-like_dom_sf"/>
</dbReference>
<keyword evidence="2" id="KW-0489">Methyltransferase</keyword>
<comment type="cofactor">
    <cofactor evidence="1">
        <name>Zn(2+)</name>
        <dbReference type="ChEBI" id="CHEBI:29105"/>
    </cofactor>
</comment>
<dbReference type="Gene3D" id="1.10.10.60">
    <property type="entry name" value="Homeodomain-like"/>
    <property type="match status" value="1"/>
</dbReference>
<dbReference type="GO" id="GO:0003700">
    <property type="term" value="F:DNA-binding transcription factor activity"/>
    <property type="evidence" value="ECO:0007669"/>
    <property type="project" value="InterPro"/>
</dbReference>
<proteinExistence type="predicted"/>
<dbReference type="InterPro" id="IPR018060">
    <property type="entry name" value="HTH_AraC"/>
</dbReference>
<dbReference type="InterPro" id="IPR004026">
    <property type="entry name" value="Ada_DNA_repair_Zn-bd"/>
</dbReference>
<dbReference type="Proteomes" id="UP000799424">
    <property type="component" value="Unassembled WGS sequence"/>
</dbReference>
<evidence type="ECO:0000313" key="7">
    <source>
        <dbReference type="EMBL" id="KAF2831314.1"/>
    </source>
</evidence>
<name>A0A6A7AEK5_9PLEO</name>
<feature type="domain" description="HTH araC/xylS-type" evidence="6">
    <location>
        <begin position="85"/>
        <end position="134"/>
    </location>
</feature>
<evidence type="ECO:0000256" key="2">
    <source>
        <dbReference type="ARBA" id="ARBA00022603"/>
    </source>
</evidence>
<accession>A0A6A7AEK5</accession>
<keyword evidence="3" id="KW-0805">Transcription regulation</keyword>
<keyword evidence="5" id="KW-0804">Transcription</keyword>
<dbReference type="PROSITE" id="PS01124">
    <property type="entry name" value="HTH_ARAC_FAMILY_2"/>
    <property type="match status" value="1"/>
</dbReference>
<organism evidence="7 8">
    <name type="scientific">Ophiobolus disseminans</name>
    <dbReference type="NCBI Taxonomy" id="1469910"/>
    <lineage>
        <taxon>Eukaryota</taxon>
        <taxon>Fungi</taxon>
        <taxon>Dikarya</taxon>
        <taxon>Ascomycota</taxon>
        <taxon>Pezizomycotina</taxon>
        <taxon>Dothideomycetes</taxon>
        <taxon>Pleosporomycetidae</taxon>
        <taxon>Pleosporales</taxon>
        <taxon>Pleosporineae</taxon>
        <taxon>Phaeosphaeriaceae</taxon>
        <taxon>Ophiobolus</taxon>
    </lineage>
</organism>
<dbReference type="GO" id="GO:0043565">
    <property type="term" value="F:sequence-specific DNA binding"/>
    <property type="evidence" value="ECO:0007669"/>
    <property type="project" value="InterPro"/>
</dbReference>
<protein>
    <recommendedName>
        <fullName evidence="6">HTH araC/xylS-type domain-containing protein</fullName>
    </recommendedName>
</protein>
<evidence type="ECO:0000256" key="5">
    <source>
        <dbReference type="ARBA" id="ARBA00023163"/>
    </source>
</evidence>
<dbReference type="AlphaFoldDB" id="A0A6A7AEK5"/>
<dbReference type="GO" id="GO:0006281">
    <property type="term" value="P:DNA repair"/>
    <property type="evidence" value="ECO:0007669"/>
    <property type="project" value="InterPro"/>
</dbReference>
<evidence type="ECO:0000259" key="6">
    <source>
        <dbReference type="PROSITE" id="PS01124"/>
    </source>
</evidence>
<keyword evidence="2" id="KW-0808">Transferase</keyword>
<evidence type="ECO:0000313" key="8">
    <source>
        <dbReference type="Proteomes" id="UP000799424"/>
    </source>
</evidence>
<dbReference type="Pfam" id="PF02805">
    <property type="entry name" value="Ada_Zn_binding"/>
    <property type="match status" value="1"/>
</dbReference>
<dbReference type="EMBL" id="MU006218">
    <property type="protein sequence ID" value="KAF2831314.1"/>
    <property type="molecule type" value="Genomic_DNA"/>
</dbReference>
<dbReference type="GO" id="GO:0008168">
    <property type="term" value="F:methyltransferase activity"/>
    <property type="evidence" value="ECO:0007669"/>
    <property type="project" value="UniProtKB-KW"/>
</dbReference>
<dbReference type="InterPro" id="IPR009057">
    <property type="entry name" value="Homeodomain-like_sf"/>
</dbReference>
<dbReference type="GO" id="GO:0008270">
    <property type="term" value="F:zinc ion binding"/>
    <property type="evidence" value="ECO:0007669"/>
    <property type="project" value="InterPro"/>
</dbReference>
<dbReference type="SUPFAM" id="SSF46689">
    <property type="entry name" value="Homeodomain-like"/>
    <property type="match status" value="1"/>
</dbReference>
<dbReference type="Gene3D" id="3.40.10.10">
    <property type="entry name" value="DNA Methylphosphotriester Repair Domain"/>
    <property type="match status" value="1"/>
</dbReference>
<dbReference type="GO" id="GO:0032259">
    <property type="term" value="P:methylation"/>
    <property type="evidence" value="ECO:0007669"/>
    <property type="project" value="UniProtKB-KW"/>
</dbReference>
<dbReference type="OrthoDB" id="2447880at2759"/>
<keyword evidence="4" id="KW-0010">Activator</keyword>
<sequence>MMAYVTDAARWRALATRDVNANGMFVYTVKSTNIYCRPICPARLARRANVGFCKTPFEAEANGFRACKRCKPDAVVEDPQEKAVEKACALIDEAVMNDGPKVLRLQDLAKHVGLTPRYFHKIFKDKTGVTPKEWAKTRAVPQSSSSMTPASTTSSTEDVTVDTFDWDVFNYGNFNELVDFDMDGSATLGYNLATGASQPISMGYGNAIDINILDELWTSTYVDAGMFLGGENFANVCGNMSADTAGWPSMAKQMPALSTLELDADALLRCDTVLF</sequence>
<reference evidence="7" key="1">
    <citation type="journal article" date="2020" name="Stud. Mycol.">
        <title>101 Dothideomycetes genomes: a test case for predicting lifestyles and emergence of pathogens.</title>
        <authorList>
            <person name="Haridas S."/>
            <person name="Albert R."/>
            <person name="Binder M."/>
            <person name="Bloem J."/>
            <person name="Labutti K."/>
            <person name="Salamov A."/>
            <person name="Andreopoulos B."/>
            <person name="Baker S."/>
            <person name="Barry K."/>
            <person name="Bills G."/>
            <person name="Bluhm B."/>
            <person name="Cannon C."/>
            <person name="Castanera R."/>
            <person name="Culley D."/>
            <person name="Daum C."/>
            <person name="Ezra D."/>
            <person name="Gonzalez J."/>
            <person name="Henrissat B."/>
            <person name="Kuo A."/>
            <person name="Liang C."/>
            <person name="Lipzen A."/>
            <person name="Lutzoni F."/>
            <person name="Magnuson J."/>
            <person name="Mondo S."/>
            <person name="Nolan M."/>
            <person name="Ohm R."/>
            <person name="Pangilinan J."/>
            <person name="Park H.-J."/>
            <person name="Ramirez L."/>
            <person name="Alfaro M."/>
            <person name="Sun H."/>
            <person name="Tritt A."/>
            <person name="Yoshinaga Y."/>
            <person name="Zwiers L.-H."/>
            <person name="Turgeon B."/>
            <person name="Goodwin S."/>
            <person name="Spatafora J."/>
            <person name="Crous P."/>
            <person name="Grigoriev I."/>
        </authorList>
    </citation>
    <scope>NUCLEOTIDE SEQUENCE</scope>
    <source>
        <strain evidence="7">CBS 113818</strain>
    </source>
</reference>
<evidence type="ECO:0000256" key="3">
    <source>
        <dbReference type="ARBA" id="ARBA00023015"/>
    </source>
</evidence>
<keyword evidence="8" id="KW-1185">Reference proteome</keyword>
<dbReference type="Pfam" id="PF00165">
    <property type="entry name" value="HTH_AraC"/>
    <property type="match status" value="1"/>
</dbReference>
<evidence type="ECO:0000256" key="4">
    <source>
        <dbReference type="ARBA" id="ARBA00023159"/>
    </source>
</evidence>